<dbReference type="AlphaFoldDB" id="A0A6H1Z970"/>
<dbReference type="InterPro" id="IPR029063">
    <property type="entry name" value="SAM-dependent_MTases_sf"/>
</dbReference>
<reference evidence="4" key="1">
    <citation type="submission" date="2020-03" db="EMBL/GenBank/DDBJ databases">
        <title>The deep terrestrial virosphere.</title>
        <authorList>
            <person name="Holmfeldt K."/>
            <person name="Nilsson E."/>
            <person name="Simone D."/>
            <person name="Lopez-Fernandez M."/>
            <person name="Wu X."/>
            <person name="de Brujin I."/>
            <person name="Lundin D."/>
            <person name="Andersson A."/>
            <person name="Bertilsson S."/>
            <person name="Dopson M."/>
        </authorList>
    </citation>
    <scope>NUCLEOTIDE SEQUENCE</scope>
    <source>
        <strain evidence="4">TM448A00065</strain>
        <strain evidence="5">TM448B00134</strain>
    </source>
</reference>
<evidence type="ECO:0000259" key="3">
    <source>
        <dbReference type="Pfam" id="PF01555"/>
    </source>
</evidence>
<accession>A0A6H1Z970</accession>
<dbReference type="Pfam" id="PF01555">
    <property type="entry name" value="N6_N4_Mtase"/>
    <property type="match status" value="1"/>
</dbReference>
<gene>
    <name evidence="4" type="ORF">TM448A00065_0045</name>
    <name evidence="5" type="ORF">TM448B00134_0062</name>
</gene>
<dbReference type="GO" id="GO:0008170">
    <property type="term" value="F:N-methyltransferase activity"/>
    <property type="evidence" value="ECO:0007669"/>
    <property type="project" value="InterPro"/>
</dbReference>
<dbReference type="EMBL" id="MT144591">
    <property type="protein sequence ID" value="QJH93768.1"/>
    <property type="molecule type" value="Genomic_DNA"/>
</dbReference>
<evidence type="ECO:0000256" key="2">
    <source>
        <dbReference type="ARBA" id="ARBA00022679"/>
    </source>
</evidence>
<evidence type="ECO:0000313" key="5">
    <source>
        <dbReference type="EMBL" id="QJH93768.1"/>
    </source>
</evidence>
<keyword evidence="2 4" id="KW-0808">Transferase</keyword>
<keyword evidence="1 4" id="KW-0489">Methyltransferase</keyword>
<evidence type="ECO:0000313" key="4">
    <source>
        <dbReference type="EMBL" id="QJA43999.1"/>
    </source>
</evidence>
<organism evidence="4">
    <name type="scientific">viral metagenome</name>
    <dbReference type="NCBI Taxonomy" id="1070528"/>
    <lineage>
        <taxon>unclassified sequences</taxon>
        <taxon>metagenomes</taxon>
        <taxon>organismal metagenomes</taxon>
    </lineage>
</organism>
<dbReference type="EMBL" id="MT143972">
    <property type="protein sequence ID" value="QJA43999.1"/>
    <property type="molecule type" value="Genomic_DNA"/>
</dbReference>
<dbReference type="GO" id="GO:0032259">
    <property type="term" value="P:methylation"/>
    <property type="evidence" value="ECO:0007669"/>
    <property type="project" value="UniProtKB-KW"/>
</dbReference>
<feature type="domain" description="DNA methylase N-4/N-6" evidence="3">
    <location>
        <begin position="189"/>
        <end position="272"/>
    </location>
</feature>
<dbReference type="Gene3D" id="3.40.50.150">
    <property type="entry name" value="Vaccinia Virus protein VP39"/>
    <property type="match status" value="1"/>
</dbReference>
<dbReference type="InterPro" id="IPR002941">
    <property type="entry name" value="DNA_methylase_N4/N6"/>
</dbReference>
<name>A0A6H1Z970_9ZZZZ</name>
<dbReference type="SUPFAM" id="SSF53335">
    <property type="entry name" value="S-adenosyl-L-methionine-dependent methyltransferases"/>
    <property type="match status" value="1"/>
</dbReference>
<proteinExistence type="predicted"/>
<dbReference type="GO" id="GO:0003677">
    <property type="term" value="F:DNA binding"/>
    <property type="evidence" value="ECO:0007669"/>
    <property type="project" value="InterPro"/>
</dbReference>
<sequence length="430" mass="49431">MTPELKTIRLSEVVFDEVIYPRKDHDPALVQRYVDVLGEIEAAQKYIAVSSDFKLLDGKHRWLAYRKQSGDVDRDIKVFVYPATAPHDQLKLSAKLNSEHGWQLSEKDKERTAKALYQYGSSFDEIAATLFVGKKKVSEWLSRTVKDNKAKRDAKIREMWLACYTQEEVAEAVGCTQPTVKGIIDDFIKLVSENQNYKDAISAAHATNFDPPIYNVWKQQEKSKGSSHFGNSEARWVDNLLYLYTEPFDVVVDPFAGGGSTIDVCRKRLRRYWVSDRKPIVEREDDIRKHDITTGLPRLPRWQDVRLVYLDPPYWKQAEGEYSDDPEDLANMTLEKFNEELAGLISGFAKKLKGTGAKIALILQPTQWRAPERQYTDHVADMLRTIKLPVEMRIQAPYESQQATAQMVEWAKETKSILVLSREIVVWSVP</sequence>
<protein>
    <submittedName>
        <fullName evidence="4">Putative methyltransferase</fullName>
    </submittedName>
</protein>
<evidence type="ECO:0000256" key="1">
    <source>
        <dbReference type="ARBA" id="ARBA00022603"/>
    </source>
</evidence>